<dbReference type="AlphaFoldDB" id="A0A6G0W3M2"/>
<gene>
    <name evidence="1" type="ORF">FWK35_00021244</name>
</gene>
<dbReference type="Proteomes" id="UP000478052">
    <property type="component" value="Unassembled WGS sequence"/>
</dbReference>
<organism evidence="1 2">
    <name type="scientific">Aphis craccivora</name>
    <name type="common">Cowpea aphid</name>
    <dbReference type="NCBI Taxonomy" id="307492"/>
    <lineage>
        <taxon>Eukaryota</taxon>
        <taxon>Metazoa</taxon>
        <taxon>Ecdysozoa</taxon>
        <taxon>Arthropoda</taxon>
        <taxon>Hexapoda</taxon>
        <taxon>Insecta</taxon>
        <taxon>Pterygota</taxon>
        <taxon>Neoptera</taxon>
        <taxon>Paraneoptera</taxon>
        <taxon>Hemiptera</taxon>
        <taxon>Sternorrhyncha</taxon>
        <taxon>Aphidomorpha</taxon>
        <taxon>Aphidoidea</taxon>
        <taxon>Aphididae</taxon>
        <taxon>Aphidini</taxon>
        <taxon>Aphis</taxon>
        <taxon>Aphis</taxon>
    </lineage>
</organism>
<protein>
    <submittedName>
        <fullName evidence="1">Dimer Tnp hAT domain-containing protein</fullName>
    </submittedName>
</protein>
<accession>A0A6G0W3M2</accession>
<sequence length="148" mass="16843">MSSDITRCSEILHTYKINIILHSGNFNKTLQLFTTIPVTSCSCERAFSKLNIVNNSSHTYKEAKVLCEFHIIENCIIIHSQKQAITLRDSLTTVAIFETRIHIFDYKSGSLLGYQSYPQSKGKTSVVTYEPHRVMTRGPSNHLNSDKF</sequence>
<evidence type="ECO:0000313" key="2">
    <source>
        <dbReference type="Proteomes" id="UP000478052"/>
    </source>
</evidence>
<comment type="caution">
    <text evidence="1">The sequence shown here is derived from an EMBL/GenBank/DDBJ whole genome shotgun (WGS) entry which is preliminary data.</text>
</comment>
<name>A0A6G0W3M2_APHCR</name>
<reference evidence="1 2" key="1">
    <citation type="submission" date="2019-08" db="EMBL/GenBank/DDBJ databases">
        <title>Whole genome of Aphis craccivora.</title>
        <authorList>
            <person name="Voronova N.V."/>
            <person name="Shulinski R.S."/>
            <person name="Bandarenka Y.V."/>
            <person name="Zhorov D.G."/>
            <person name="Warner D."/>
        </authorList>
    </citation>
    <scope>NUCLEOTIDE SEQUENCE [LARGE SCALE GENOMIC DNA]</scope>
    <source>
        <strain evidence="1">180601</strain>
        <tissue evidence="1">Whole Body</tissue>
    </source>
</reference>
<dbReference type="EMBL" id="VUJU01009162">
    <property type="protein sequence ID" value="KAF0721549.1"/>
    <property type="molecule type" value="Genomic_DNA"/>
</dbReference>
<keyword evidence="2" id="KW-1185">Reference proteome</keyword>
<proteinExistence type="predicted"/>
<evidence type="ECO:0000313" key="1">
    <source>
        <dbReference type="EMBL" id="KAF0721549.1"/>
    </source>
</evidence>